<dbReference type="CDD" id="cd03024">
    <property type="entry name" value="DsbA_FrnE"/>
    <property type="match status" value="1"/>
</dbReference>
<organism evidence="2">
    <name type="scientific">Prevotella sp. GTC17254</name>
    <dbReference type="NCBI Taxonomy" id="3236794"/>
    <lineage>
        <taxon>Bacteria</taxon>
        <taxon>Pseudomonadati</taxon>
        <taxon>Bacteroidota</taxon>
        <taxon>Bacteroidia</taxon>
        <taxon>Bacteroidales</taxon>
        <taxon>Prevotellaceae</taxon>
        <taxon>Prevotella</taxon>
    </lineage>
</organism>
<dbReference type="InterPro" id="IPR036249">
    <property type="entry name" value="Thioredoxin-like_sf"/>
</dbReference>
<protein>
    <submittedName>
        <fullName evidence="2">DsbA family oxidoreductase</fullName>
    </submittedName>
</protein>
<dbReference type="AlphaFoldDB" id="A0AB33ISE2"/>
<dbReference type="Gene3D" id="3.40.30.10">
    <property type="entry name" value="Glutaredoxin"/>
    <property type="match status" value="1"/>
</dbReference>
<sequence>MEGTNKQDKKLNVEIWYDIACPYCYIGERRFAQALKNFIHRDEVNVQFRAFELNPDAPKDTELSMLEEARGNGDAESIMTMKHLHEVKDYAAQDGLDYDIEHIKRVSTHDAHRLAVLADVYGKRAELLETLFHAYFIEAKNVADHQVLTVAAAEAGLPADEVQVVLTSNRYEEEVRQEEEDAWKIQFEYIPAYVVNRQFNINGAKSVGEILQLLENAYEGKAPNADADTDGNACGIHGCN</sequence>
<evidence type="ECO:0000259" key="1">
    <source>
        <dbReference type="Pfam" id="PF01323"/>
    </source>
</evidence>
<name>A0AB33ISE2_9BACT</name>
<dbReference type="PANTHER" id="PTHR13887">
    <property type="entry name" value="GLUTATHIONE S-TRANSFERASE KAPPA"/>
    <property type="match status" value="1"/>
</dbReference>
<evidence type="ECO:0000313" key="2">
    <source>
        <dbReference type="EMBL" id="BFO72595.1"/>
    </source>
</evidence>
<dbReference type="Pfam" id="PF01323">
    <property type="entry name" value="DSBA"/>
    <property type="match status" value="1"/>
</dbReference>
<accession>A0AB33ISE2</accession>
<feature type="domain" description="DSBA-like thioredoxin" evidence="1">
    <location>
        <begin position="13"/>
        <end position="213"/>
    </location>
</feature>
<gene>
    <name evidence="2" type="ORF">GTC17254_01920</name>
</gene>
<dbReference type="SUPFAM" id="SSF52833">
    <property type="entry name" value="Thioredoxin-like"/>
    <property type="match status" value="1"/>
</dbReference>
<dbReference type="EMBL" id="AP035786">
    <property type="protein sequence ID" value="BFO72595.1"/>
    <property type="molecule type" value="Genomic_DNA"/>
</dbReference>
<dbReference type="InterPro" id="IPR001853">
    <property type="entry name" value="DSBA-like_thioredoxin_dom"/>
</dbReference>
<dbReference type="PANTHER" id="PTHR13887:SF41">
    <property type="entry name" value="THIOREDOXIN SUPERFAMILY PROTEIN"/>
    <property type="match status" value="1"/>
</dbReference>
<dbReference type="GO" id="GO:0016491">
    <property type="term" value="F:oxidoreductase activity"/>
    <property type="evidence" value="ECO:0007669"/>
    <property type="project" value="InterPro"/>
</dbReference>
<proteinExistence type="predicted"/>
<reference evidence="2" key="1">
    <citation type="submission" date="2024-07" db="EMBL/GenBank/DDBJ databases">
        <title>Complete genome sequence of Prevotella sp. YM-2024 GTC17254.</title>
        <authorList>
            <person name="Hayashi M."/>
            <person name="Muto Y."/>
            <person name="Tanaka K."/>
            <person name="Niwa H."/>
        </authorList>
    </citation>
    <scope>NUCLEOTIDE SEQUENCE</scope>
    <source>
        <strain evidence="2">GTC17254</strain>
    </source>
</reference>